<dbReference type="PANTHER" id="PTHR12918:SF1">
    <property type="entry name" value="CYSTEINE DIOXYGENASE TYPE 1"/>
    <property type="match status" value="1"/>
</dbReference>
<dbReference type="eggNOG" id="COG5553">
    <property type="taxonomic scope" value="Bacteria"/>
</dbReference>
<sequence length="199" mass="22856">MATKPALATVSIEKYVELLRQLPAEAFDDVPRIEEFALQNPVDPATLERFLCWDAQHYTRNLIDHTDLYDLMAICWDIGQISSIHNHRGQNCWMSVPIGTLRVQNYRVISENVAEHRCEIVPTDVIDMTAERPVGVNPDHPVHSVENRREFNERAVSLHIYSKPFDSCVVYSDEQGTCGEINLHFTTKYGERSPRPARH</sequence>
<accession>Q1IN62</accession>
<feature type="binding site" evidence="7">
    <location>
        <position position="143"/>
    </location>
    <ligand>
        <name>Fe cation</name>
        <dbReference type="ChEBI" id="CHEBI:24875"/>
        <note>catalytic</note>
    </ligand>
</feature>
<keyword evidence="3 8" id="KW-0223">Dioxygenase</keyword>
<dbReference type="GO" id="GO:0008198">
    <property type="term" value="F:ferrous iron binding"/>
    <property type="evidence" value="ECO:0007669"/>
    <property type="project" value="TreeGrafter"/>
</dbReference>
<feature type="binding site" evidence="7">
    <location>
        <position position="85"/>
    </location>
    <ligand>
        <name>Fe cation</name>
        <dbReference type="ChEBI" id="CHEBI:24875"/>
        <note>catalytic</note>
    </ligand>
</feature>
<organism evidence="8 9">
    <name type="scientific">Koribacter versatilis (strain Ellin345)</name>
    <dbReference type="NCBI Taxonomy" id="204669"/>
    <lineage>
        <taxon>Bacteria</taxon>
        <taxon>Pseudomonadati</taxon>
        <taxon>Acidobacteriota</taxon>
        <taxon>Terriglobia</taxon>
        <taxon>Terriglobales</taxon>
        <taxon>Candidatus Korobacteraceae</taxon>
        <taxon>Candidatus Korobacter</taxon>
    </lineage>
</organism>
<gene>
    <name evidence="8" type="ordered locus">Acid345_2687</name>
</gene>
<keyword evidence="6" id="KW-0883">Thioether bond</keyword>
<dbReference type="Pfam" id="PF05995">
    <property type="entry name" value="CDO_I"/>
    <property type="match status" value="1"/>
</dbReference>
<keyword evidence="2 7" id="KW-0479">Metal-binding</keyword>
<dbReference type="KEGG" id="aba:Acid345_2687"/>
<dbReference type="GO" id="GO:0019448">
    <property type="term" value="P:L-cysteine catabolic process"/>
    <property type="evidence" value="ECO:0007669"/>
    <property type="project" value="TreeGrafter"/>
</dbReference>
<dbReference type="EnsemblBacteria" id="ABF41688">
    <property type="protein sequence ID" value="ABF41688"/>
    <property type="gene ID" value="Acid345_2687"/>
</dbReference>
<protein>
    <submittedName>
        <fullName evidence="8">Cysteine dioxygenase type I</fullName>
    </submittedName>
</protein>
<reference evidence="8 9" key="1">
    <citation type="journal article" date="2009" name="Appl. Environ. Microbiol.">
        <title>Three genomes from the phylum Acidobacteria provide insight into the lifestyles of these microorganisms in soils.</title>
        <authorList>
            <person name="Ward N.L."/>
            <person name="Challacombe J.F."/>
            <person name="Janssen P.H."/>
            <person name="Henrissat B."/>
            <person name="Coutinho P.M."/>
            <person name="Wu M."/>
            <person name="Xie G."/>
            <person name="Haft D.H."/>
            <person name="Sait M."/>
            <person name="Badger J."/>
            <person name="Barabote R.D."/>
            <person name="Bradley B."/>
            <person name="Brettin T.S."/>
            <person name="Brinkac L.M."/>
            <person name="Bruce D."/>
            <person name="Creasy T."/>
            <person name="Daugherty S.C."/>
            <person name="Davidsen T.M."/>
            <person name="DeBoy R.T."/>
            <person name="Detter J.C."/>
            <person name="Dodson R.J."/>
            <person name="Durkin A.S."/>
            <person name="Ganapathy A."/>
            <person name="Gwinn-Giglio M."/>
            <person name="Han C.S."/>
            <person name="Khouri H."/>
            <person name="Kiss H."/>
            <person name="Kothari S.P."/>
            <person name="Madupu R."/>
            <person name="Nelson K.E."/>
            <person name="Nelson W.C."/>
            <person name="Paulsen I."/>
            <person name="Penn K."/>
            <person name="Ren Q."/>
            <person name="Rosovitz M.J."/>
            <person name="Selengut J.D."/>
            <person name="Shrivastava S."/>
            <person name="Sullivan S.A."/>
            <person name="Tapia R."/>
            <person name="Thompson L.S."/>
            <person name="Watkins K.L."/>
            <person name="Yang Q."/>
            <person name="Yu C."/>
            <person name="Zafar N."/>
            <person name="Zhou L."/>
            <person name="Kuske C.R."/>
        </authorList>
    </citation>
    <scope>NUCLEOTIDE SEQUENCE [LARGE SCALE GENOMIC DNA]</scope>
    <source>
        <strain evidence="8 9">Ellin345</strain>
    </source>
</reference>
<dbReference type="EMBL" id="CP000360">
    <property type="protein sequence ID" value="ABF41688.1"/>
    <property type="molecule type" value="Genomic_DNA"/>
</dbReference>
<keyword evidence="9" id="KW-1185">Reference proteome</keyword>
<comment type="similarity">
    <text evidence="1">Belongs to the cysteine dioxygenase family.</text>
</comment>
<feature type="binding site" evidence="7">
    <location>
        <position position="87"/>
    </location>
    <ligand>
        <name>Fe cation</name>
        <dbReference type="ChEBI" id="CHEBI:24875"/>
        <note>catalytic</note>
    </ligand>
</feature>
<name>Q1IN62_KORVE</name>
<evidence type="ECO:0000256" key="2">
    <source>
        <dbReference type="ARBA" id="ARBA00022723"/>
    </source>
</evidence>
<dbReference type="HOGENOM" id="CLU_079443_1_0_0"/>
<feature type="cross-link" description="3'-(S-cysteinyl)-tyrosine (Cys-Tyr)" evidence="6">
    <location>
        <begin position="92"/>
        <end position="161"/>
    </location>
</feature>
<proteinExistence type="inferred from homology"/>
<dbReference type="Proteomes" id="UP000002432">
    <property type="component" value="Chromosome"/>
</dbReference>
<keyword evidence="5 7" id="KW-0408">Iron</keyword>
<dbReference type="AlphaFoldDB" id="Q1IN62"/>
<dbReference type="InterPro" id="IPR014710">
    <property type="entry name" value="RmlC-like_jellyroll"/>
</dbReference>
<evidence type="ECO:0000256" key="4">
    <source>
        <dbReference type="ARBA" id="ARBA00023002"/>
    </source>
</evidence>
<dbReference type="InterPro" id="IPR011051">
    <property type="entry name" value="RmlC_Cupin_sf"/>
</dbReference>
<dbReference type="InterPro" id="IPR010300">
    <property type="entry name" value="CDO_1"/>
</dbReference>
<evidence type="ECO:0000256" key="1">
    <source>
        <dbReference type="ARBA" id="ARBA00006622"/>
    </source>
</evidence>
<dbReference type="STRING" id="204669.Acid345_2687"/>
<evidence type="ECO:0000313" key="9">
    <source>
        <dbReference type="Proteomes" id="UP000002432"/>
    </source>
</evidence>
<dbReference type="CDD" id="cd10548">
    <property type="entry name" value="cupin_CDO"/>
    <property type="match status" value="1"/>
</dbReference>
<evidence type="ECO:0000313" key="8">
    <source>
        <dbReference type="EMBL" id="ABF41688.1"/>
    </source>
</evidence>
<dbReference type="Gene3D" id="2.60.120.10">
    <property type="entry name" value="Jelly Rolls"/>
    <property type="match status" value="1"/>
</dbReference>
<dbReference type="RefSeq" id="WP_011523489.1">
    <property type="nucleotide sequence ID" value="NC_008009.1"/>
</dbReference>
<keyword evidence="4" id="KW-0560">Oxidoreductase</keyword>
<dbReference type="PANTHER" id="PTHR12918">
    <property type="entry name" value="CYSTEINE DIOXYGENASE"/>
    <property type="match status" value="1"/>
</dbReference>
<dbReference type="SUPFAM" id="SSF51182">
    <property type="entry name" value="RmlC-like cupins"/>
    <property type="match status" value="1"/>
</dbReference>
<dbReference type="OrthoDB" id="7059163at2"/>
<evidence type="ECO:0000256" key="7">
    <source>
        <dbReference type="PIRSR" id="PIRSR610300-51"/>
    </source>
</evidence>
<dbReference type="GO" id="GO:0017172">
    <property type="term" value="F:cysteine dioxygenase activity"/>
    <property type="evidence" value="ECO:0007669"/>
    <property type="project" value="TreeGrafter"/>
</dbReference>
<evidence type="ECO:0000256" key="3">
    <source>
        <dbReference type="ARBA" id="ARBA00022964"/>
    </source>
</evidence>
<evidence type="ECO:0000256" key="5">
    <source>
        <dbReference type="ARBA" id="ARBA00023004"/>
    </source>
</evidence>
<evidence type="ECO:0000256" key="6">
    <source>
        <dbReference type="PIRSR" id="PIRSR610300-50"/>
    </source>
</evidence>